<keyword evidence="3" id="KW-1185">Reference proteome</keyword>
<name>A0ABM9QLW2_9VIBR</name>
<proteinExistence type="predicted"/>
<keyword evidence="1" id="KW-0472">Membrane</keyword>
<protein>
    <submittedName>
        <fullName evidence="2">Uncharacterized protein</fullName>
    </submittedName>
</protein>
<organism evidence="2 3">
    <name type="scientific">Vibrio crassostreae</name>
    <dbReference type="NCBI Taxonomy" id="246167"/>
    <lineage>
        <taxon>Bacteria</taxon>
        <taxon>Pseudomonadati</taxon>
        <taxon>Pseudomonadota</taxon>
        <taxon>Gammaproteobacteria</taxon>
        <taxon>Vibrionales</taxon>
        <taxon>Vibrionaceae</taxon>
        <taxon>Vibrio</taxon>
    </lineage>
</organism>
<sequence length="213" mass="23783">MGYSIILAPVILVLTGLLFGFNIKVSNSAVALINSLGTIIGGIGAAIAAYISFRSMGQWKEEFRHSKAFESLSELSEALDELFEQFRKEALSDQSENKGVFEQLSLVASMVQPLKKNYRHHYNNAQAALSASNIQKLDRLEINLIAGELNEIYYSYIESYQAGRKLAEQNDHLTLSEIPGIRPHMQNMFAQQLKFSTLQSECITSLQDMKSAL</sequence>
<dbReference type="EMBL" id="CCJX01000031">
    <property type="protein sequence ID" value="CDS97715.1"/>
    <property type="molecule type" value="Genomic_DNA"/>
</dbReference>
<keyword evidence="1" id="KW-0812">Transmembrane</keyword>
<feature type="transmembrane region" description="Helical" evidence="1">
    <location>
        <begin position="30"/>
        <end position="53"/>
    </location>
</feature>
<keyword evidence="1" id="KW-1133">Transmembrane helix</keyword>
<evidence type="ECO:0000256" key="1">
    <source>
        <dbReference type="SAM" id="Phobius"/>
    </source>
</evidence>
<dbReference type="GeneID" id="93903289"/>
<dbReference type="RefSeq" id="WP_048658984.1">
    <property type="nucleotide sequence ID" value="NZ_AP025477.1"/>
</dbReference>
<comment type="caution">
    <text evidence="2">The sequence shown here is derived from an EMBL/GenBank/DDBJ whole genome shotgun (WGS) entry which is preliminary data.</text>
</comment>
<dbReference type="Proteomes" id="UP000049077">
    <property type="component" value="Unassembled WGS sequence"/>
</dbReference>
<gene>
    <name evidence="2" type="ORF">VCR4J5_1260092</name>
</gene>
<reference evidence="2 3" key="1">
    <citation type="submission" date="2014-06" db="EMBL/GenBank/DDBJ databases">
        <authorList>
            <person name="Le Roux F."/>
        </authorList>
    </citation>
    <scope>NUCLEOTIDE SEQUENCE [LARGE SCALE GENOMIC DNA]</scope>
    <source>
        <strain evidence="2 3">J5-4</strain>
    </source>
</reference>
<accession>A0ABM9QLW2</accession>
<evidence type="ECO:0000313" key="2">
    <source>
        <dbReference type="EMBL" id="CDS97715.1"/>
    </source>
</evidence>
<evidence type="ECO:0000313" key="3">
    <source>
        <dbReference type="Proteomes" id="UP000049077"/>
    </source>
</evidence>